<feature type="binding site" evidence="9">
    <location>
        <position position="313"/>
    </location>
    <ligand>
        <name>Mg(2+)</name>
        <dbReference type="ChEBI" id="CHEBI:18420"/>
        <label>2</label>
    </ligand>
</feature>
<reference evidence="11" key="1">
    <citation type="submission" date="2019-05" db="EMBL/GenBank/DDBJ databases">
        <title>Metatranscriptomic reconstruction reveals RNA viruses with the potential to shape carbon cycling in soil.</title>
        <authorList>
            <person name="Starr E.P."/>
            <person name="Nuccio E."/>
            <person name="Pett-Ridge J."/>
            <person name="Banfield J.F."/>
            <person name="Firestone M.K."/>
        </authorList>
    </citation>
    <scope>NUCLEOTIDE SEQUENCE</scope>
    <source>
        <strain evidence="11">H4_Rhizo_45_scaffold_1596</strain>
    </source>
</reference>
<feature type="binding site" evidence="9">
    <location>
        <position position="410"/>
    </location>
    <ligand>
        <name>Mg(2+)</name>
        <dbReference type="ChEBI" id="CHEBI:18420"/>
        <label>2</label>
    </ligand>
</feature>
<evidence type="ECO:0000256" key="8">
    <source>
        <dbReference type="ARBA" id="ARBA00048744"/>
    </source>
</evidence>
<feature type="binding site" evidence="9">
    <location>
        <position position="411"/>
    </location>
    <ligand>
        <name>Mg(2+)</name>
        <dbReference type="ChEBI" id="CHEBI:18420"/>
        <label>2</label>
    </ligand>
</feature>
<keyword evidence="4" id="KW-0548">Nucleotidyltransferase</keyword>
<protein>
    <recommendedName>
        <fullName evidence="1">RNA-directed RNA polymerase</fullName>
        <ecNumber evidence="1">2.7.7.48</ecNumber>
    </recommendedName>
    <alternativeName>
        <fullName evidence="7">RNA replicase beta chain</fullName>
    </alternativeName>
</protein>
<evidence type="ECO:0000256" key="3">
    <source>
        <dbReference type="ARBA" id="ARBA00022679"/>
    </source>
</evidence>
<dbReference type="GO" id="GO:0039694">
    <property type="term" value="P:viral RNA genome replication"/>
    <property type="evidence" value="ECO:0007669"/>
    <property type="project" value="InterPro"/>
</dbReference>
<comment type="cofactor">
    <cofactor evidence="9">
        <name>Mg(2+)</name>
        <dbReference type="ChEBI" id="CHEBI:18420"/>
    </cofactor>
    <text evidence="9">Binds 2 Mg(2+) per subunit.</text>
</comment>
<evidence type="ECO:0000256" key="2">
    <source>
        <dbReference type="ARBA" id="ARBA00022484"/>
    </source>
</evidence>
<evidence type="ECO:0000256" key="1">
    <source>
        <dbReference type="ARBA" id="ARBA00012494"/>
    </source>
</evidence>
<dbReference type="EMBL" id="MN033449">
    <property type="protein sequence ID" value="QDH87538.1"/>
    <property type="molecule type" value="Genomic_RNA"/>
</dbReference>
<accession>A0A514D1P4</accession>
<keyword evidence="9" id="KW-0479">Metal-binding</keyword>
<name>A0A514D1P4_9VIRU</name>
<evidence type="ECO:0000256" key="5">
    <source>
        <dbReference type="ARBA" id="ARBA00022741"/>
    </source>
</evidence>
<keyword evidence="9" id="KW-0460">Magnesium</keyword>
<keyword evidence="3" id="KW-0808">Transferase</keyword>
<dbReference type="Pfam" id="PF03431">
    <property type="entry name" value="RNA_replicase_B"/>
    <property type="match status" value="1"/>
</dbReference>
<organism evidence="11">
    <name type="scientific">Leviviridae sp</name>
    <dbReference type="NCBI Taxonomy" id="2027243"/>
    <lineage>
        <taxon>Viruses</taxon>
        <taxon>Riboviria</taxon>
        <taxon>Orthornavirae</taxon>
        <taxon>Lenarviricota</taxon>
        <taxon>Leviviricetes</taxon>
        <taxon>Norzivirales</taxon>
        <taxon>Fiersviridae</taxon>
    </lineage>
</organism>
<sequence>MKSLMLLAEGVLADASAWCRTSTTLDFNTIQRRVDHEGLSFLTITLSDFCKDFERSLDQGSVDPTMFASFSKHKALPRFLGGLLDLVFDRSTGRLLAHPDANAIYFIRQITLMYKKISLPCSEKRRRKAFADYVKCENEVRSWNDNISEDVLHRFQSVSSSIWGEDLSLVDRKIYEISHIPKHGPGATADKISGNRKFNIREWTTRLEDYFPSAEFVVPNFGFVDELNTVDFIEPEAEIPVRVITVPKTLKTPRIIAIEPLCMQYAQQSLLEIIVESLEKSKLLQGSIGFTLQEPNQFLAKKGSIDGKLATIDLSEASDRVSNLLVKRMLHNFPTLSGAVQACRSLRADVPGEGIHTLSKFASMGSALCFPIEAMVFLTIIAISESDRLKRQLRRKDLSDLFSRVRVYGDDIIVPVDLVPYVTHNLVLYGLKVNERKSFWTGKFRESCGKDYYDGEDVSVTYLRRKFPSSRSDASEMISTVAFRNLLYKAGLWNTVRYLDSVIERLAPFPNVAETSPVLGRNSVLGYTEERICEKLHRPLVKGLIVRVKHRKSFLDGPGALLKFFLKRGPEPLFDVKHLERHGRPESVDIKIGWSYSY</sequence>
<evidence type="ECO:0000313" key="11">
    <source>
        <dbReference type="EMBL" id="QDH87538.1"/>
    </source>
</evidence>
<evidence type="ECO:0000256" key="6">
    <source>
        <dbReference type="ARBA" id="ARBA00022953"/>
    </source>
</evidence>
<keyword evidence="5" id="KW-0547">Nucleotide-binding</keyword>
<dbReference type="PROSITE" id="PS50522">
    <property type="entry name" value="RDRP_PHAGE"/>
    <property type="match status" value="1"/>
</dbReference>
<evidence type="ECO:0000256" key="9">
    <source>
        <dbReference type="PIRSR" id="PIRSR605093-1"/>
    </source>
</evidence>
<dbReference type="GO" id="GO:0003968">
    <property type="term" value="F:RNA-directed RNA polymerase activity"/>
    <property type="evidence" value="ECO:0007669"/>
    <property type="project" value="UniProtKB-KW"/>
</dbReference>
<evidence type="ECO:0000256" key="4">
    <source>
        <dbReference type="ARBA" id="ARBA00022695"/>
    </source>
</evidence>
<keyword evidence="6" id="KW-0693">Viral RNA replication</keyword>
<evidence type="ECO:0000259" key="10">
    <source>
        <dbReference type="PROSITE" id="PS50522"/>
    </source>
</evidence>
<feature type="domain" description="RdRp catalytic" evidence="10">
    <location>
        <begin position="298"/>
        <end position="442"/>
    </location>
</feature>
<evidence type="ECO:0000256" key="7">
    <source>
        <dbReference type="ARBA" id="ARBA00030248"/>
    </source>
</evidence>
<dbReference type="EC" id="2.7.7.48" evidence="1"/>
<keyword evidence="2 11" id="KW-0696">RNA-directed RNA polymerase</keyword>
<comment type="catalytic activity">
    <reaction evidence="8">
        <text>RNA(n) + a ribonucleoside 5'-triphosphate = RNA(n+1) + diphosphate</text>
        <dbReference type="Rhea" id="RHEA:21248"/>
        <dbReference type="Rhea" id="RHEA-COMP:14527"/>
        <dbReference type="Rhea" id="RHEA-COMP:17342"/>
        <dbReference type="ChEBI" id="CHEBI:33019"/>
        <dbReference type="ChEBI" id="CHEBI:61557"/>
        <dbReference type="ChEBI" id="CHEBI:140395"/>
        <dbReference type="EC" id="2.7.7.48"/>
    </reaction>
</comment>
<dbReference type="InterPro" id="IPR007096">
    <property type="entry name" value="RNA-dir_Rpol_cat_phage"/>
</dbReference>
<dbReference type="GO" id="GO:0000166">
    <property type="term" value="F:nucleotide binding"/>
    <property type="evidence" value="ECO:0007669"/>
    <property type="project" value="UniProtKB-KW"/>
</dbReference>
<dbReference type="InterPro" id="IPR005093">
    <property type="entry name" value="RNArep_beta"/>
</dbReference>
<gene>
    <name evidence="11" type="ORF">H4Rhizo451596_000003</name>
</gene>
<dbReference type="GO" id="GO:0046872">
    <property type="term" value="F:metal ion binding"/>
    <property type="evidence" value="ECO:0007669"/>
    <property type="project" value="UniProtKB-KW"/>
</dbReference>
<proteinExistence type="predicted"/>